<evidence type="ECO:0000256" key="3">
    <source>
        <dbReference type="SAM" id="MobiDB-lite"/>
    </source>
</evidence>
<dbReference type="OrthoDB" id="1973590at2"/>
<dbReference type="Pfam" id="PF00190">
    <property type="entry name" value="Cupin_1"/>
    <property type="match status" value="2"/>
</dbReference>
<dbReference type="PANTHER" id="PTHR35848:SF9">
    <property type="entry name" value="SLL1358 PROTEIN"/>
    <property type="match status" value="1"/>
</dbReference>
<feature type="binding site" evidence="2">
    <location>
        <position position="124"/>
    </location>
    <ligand>
        <name>Mn(2+)</name>
        <dbReference type="ChEBI" id="CHEBI:29035"/>
        <label>1</label>
    </ligand>
</feature>
<dbReference type="InterPro" id="IPR017774">
    <property type="entry name" value="Bicupin_oxalate_deCO2ase/Oxase"/>
</dbReference>
<feature type="domain" description="Cupin type-1" evidence="5">
    <location>
        <begin position="260"/>
        <end position="402"/>
    </location>
</feature>
<dbReference type="InterPro" id="IPR011051">
    <property type="entry name" value="RmlC_Cupin_sf"/>
</dbReference>
<feature type="domain" description="Cupin type-1" evidence="5">
    <location>
        <begin position="82"/>
        <end position="222"/>
    </location>
</feature>
<dbReference type="InterPro" id="IPR006311">
    <property type="entry name" value="TAT_signal"/>
</dbReference>
<evidence type="ECO:0000256" key="1">
    <source>
        <dbReference type="ARBA" id="ARBA00022723"/>
    </source>
</evidence>
<feature type="binding site" evidence="2">
    <location>
        <position position="313"/>
    </location>
    <ligand>
        <name>Mn(2+)</name>
        <dbReference type="ChEBI" id="CHEBI:29035"/>
        <label>2</label>
    </ligand>
</feature>
<feature type="binding site" evidence="2">
    <location>
        <position position="352"/>
    </location>
    <ligand>
        <name>Mn(2+)</name>
        <dbReference type="ChEBI" id="CHEBI:29035"/>
        <label>2</label>
    </ligand>
</feature>
<accession>A0A1H5GE37</accession>
<dbReference type="CDD" id="cd20305">
    <property type="entry name" value="cupin_OxDC_C"/>
    <property type="match status" value="1"/>
</dbReference>
<organism evidence="6 7">
    <name type="scientific">Bradyrhizobium erythrophlei</name>
    <dbReference type="NCBI Taxonomy" id="1437360"/>
    <lineage>
        <taxon>Bacteria</taxon>
        <taxon>Pseudomonadati</taxon>
        <taxon>Pseudomonadota</taxon>
        <taxon>Alphaproteobacteria</taxon>
        <taxon>Hyphomicrobiales</taxon>
        <taxon>Nitrobacteraceae</taxon>
        <taxon>Bradyrhizobium</taxon>
    </lineage>
</organism>
<evidence type="ECO:0000256" key="4">
    <source>
        <dbReference type="SAM" id="SignalP"/>
    </source>
</evidence>
<dbReference type="SUPFAM" id="SSF51182">
    <property type="entry name" value="RmlC-like cupins"/>
    <property type="match status" value="1"/>
</dbReference>
<dbReference type="AlphaFoldDB" id="A0A1H5GE37"/>
<feature type="signal peptide" evidence="4">
    <location>
        <begin position="1"/>
        <end position="24"/>
    </location>
</feature>
<feature type="binding site" evidence="2">
    <location>
        <position position="126"/>
    </location>
    <ligand>
        <name>Mn(2+)</name>
        <dbReference type="ChEBI" id="CHEBI:29035"/>
        <label>1</label>
    </ligand>
</feature>
<dbReference type="InterPro" id="IPR014710">
    <property type="entry name" value="RmlC-like_jellyroll"/>
</dbReference>
<gene>
    <name evidence="6" type="ORF">SAMN05444164_7050</name>
</gene>
<feature type="chain" id="PRO_5011748508" evidence="4">
    <location>
        <begin position="25"/>
        <end position="415"/>
    </location>
</feature>
<evidence type="ECO:0000256" key="2">
    <source>
        <dbReference type="PIRSR" id="PIRSR617774-2"/>
    </source>
</evidence>
<dbReference type="InterPro" id="IPR006045">
    <property type="entry name" value="Cupin_1"/>
</dbReference>
<feature type="binding site" evidence="2">
    <location>
        <position position="169"/>
    </location>
    <ligand>
        <name>Mn(2+)</name>
        <dbReference type="ChEBI" id="CHEBI:29035"/>
        <label>1</label>
    </ligand>
</feature>
<feature type="region of interest" description="Disordered" evidence="3">
    <location>
        <begin position="24"/>
        <end position="82"/>
    </location>
</feature>
<dbReference type="RefSeq" id="WP_092126814.1">
    <property type="nucleotide sequence ID" value="NZ_FNTH01000001.1"/>
</dbReference>
<feature type="binding site" evidence="2">
    <location>
        <position position="308"/>
    </location>
    <ligand>
        <name>Mn(2+)</name>
        <dbReference type="ChEBI" id="CHEBI:29035"/>
        <label>2</label>
    </ligand>
</feature>
<name>A0A1H5GE37_9BRAD</name>
<dbReference type="NCBIfam" id="TIGR03404">
    <property type="entry name" value="bicupin_oxalic"/>
    <property type="match status" value="1"/>
</dbReference>
<dbReference type="InterPro" id="IPR051610">
    <property type="entry name" value="GPI/OXD"/>
</dbReference>
<reference evidence="6 7" key="1">
    <citation type="submission" date="2016-10" db="EMBL/GenBank/DDBJ databases">
        <authorList>
            <person name="de Groot N.N."/>
        </authorList>
    </citation>
    <scope>NUCLEOTIDE SEQUENCE [LARGE SCALE GENOMIC DNA]</scope>
    <source>
        <strain evidence="6 7">MT12</strain>
    </source>
</reference>
<dbReference type="PANTHER" id="PTHR35848">
    <property type="entry name" value="OXALATE-BINDING PROTEIN"/>
    <property type="match status" value="1"/>
</dbReference>
<evidence type="ECO:0000313" key="7">
    <source>
        <dbReference type="Proteomes" id="UP000198992"/>
    </source>
</evidence>
<dbReference type="SMART" id="SM00835">
    <property type="entry name" value="Cupin_1"/>
    <property type="match status" value="2"/>
</dbReference>
<feature type="binding site" evidence="2">
    <location>
        <position position="306"/>
    </location>
    <ligand>
        <name>Mn(2+)</name>
        <dbReference type="ChEBI" id="CHEBI:29035"/>
        <label>2</label>
    </ligand>
</feature>
<dbReference type="CDD" id="cd20304">
    <property type="entry name" value="cupin_OxDC_N"/>
    <property type="match status" value="1"/>
</dbReference>
<evidence type="ECO:0000313" key="6">
    <source>
        <dbReference type="EMBL" id="SEE13860.1"/>
    </source>
</evidence>
<dbReference type="PROSITE" id="PS51318">
    <property type="entry name" value="TAT"/>
    <property type="match status" value="1"/>
</dbReference>
<dbReference type="EMBL" id="FNTH01000001">
    <property type="protein sequence ID" value="SEE13860.1"/>
    <property type="molecule type" value="Genomic_DNA"/>
</dbReference>
<proteinExistence type="predicted"/>
<keyword evidence="2" id="KW-0464">Manganese</keyword>
<dbReference type="Gene3D" id="2.60.120.10">
    <property type="entry name" value="Jelly Rolls"/>
    <property type="match status" value="2"/>
</dbReference>
<protein>
    <submittedName>
        <fullName evidence="6">Oxalate decarboxylase</fullName>
    </submittedName>
</protein>
<feature type="binding site" evidence="2">
    <location>
        <position position="130"/>
    </location>
    <ligand>
        <name>Mn(2+)</name>
        <dbReference type="ChEBI" id="CHEBI:29035"/>
        <label>1</label>
    </ligand>
</feature>
<sequence length="415" mass="44703">MISRRNLLAASAVGAAMTVSTAKANSFGNPDEPAEGAINARGPGNLSDPGPQNKALGDQFPSAQSAPATDVGGMPETWASFNNAPKRIQNGGWARQVTVDDFAISKEISGVNMRLTAGGIRELHWHQAAEWAIMTYGTCRVTVLDAQGRPYVADVKEGDLWYFPAGAPHSLQGLGPDGCEFVICFDDGHADEFNTLLVTDWFAHTPPEVLAKNFGVPAEAFARIPLHNLWIFQGSVPGDLAADRVAVQHDAPVATHPFIFPLGSSGPVKSSDTGSIQVADSVNFKASTTVAAALVTVRPGGVREMHWHPNADEWQYYLKGKGRMTVFDTGPKAMTMDFNAGDIGYVRRNLGHYVENTGDTDLVFIGVFRSSRYEEVSLSNWLTHTPPKLVAQHLNVDEATIARWPQNAPGVMPKA</sequence>
<dbReference type="GO" id="GO:0033609">
    <property type="term" value="P:oxalate metabolic process"/>
    <property type="evidence" value="ECO:0007669"/>
    <property type="project" value="InterPro"/>
</dbReference>
<comment type="cofactor">
    <cofactor evidence="2">
        <name>Mn(2+)</name>
        <dbReference type="ChEBI" id="CHEBI:29035"/>
    </cofactor>
    <text evidence="2">Binds 2 manganese ions per subunit.</text>
</comment>
<dbReference type="GO" id="GO:0046872">
    <property type="term" value="F:metal ion binding"/>
    <property type="evidence" value="ECO:0007669"/>
    <property type="project" value="UniProtKB-KW"/>
</dbReference>
<evidence type="ECO:0000259" key="5">
    <source>
        <dbReference type="SMART" id="SM00835"/>
    </source>
</evidence>
<keyword evidence="1 2" id="KW-0479">Metal-binding</keyword>
<keyword evidence="4" id="KW-0732">Signal</keyword>
<dbReference type="Proteomes" id="UP000198992">
    <property type="component" value="Unassembled WGS sequence"/>
</dbReference>